<feature type="transmembrane region" description="Helical" evidence="1">
    <location>
        <begin position="6"/>
        <end position="24"/>
    </location>
</feature>
<organism evidence="2 3">
    <name type="scientific">Candidatus Kaiserbacteria bacterium RIFCSPHIGHO2_02_FULL_49_34</name>
    <dbReference type="NCBI Taxonomy" id="1798491"/>
    <lineage>
        <taxon>Bacteria</taxon>
        <taxon>Candidatus Kaiseribacteriota</taxon>
    </lineage>
</organism>
<keyword evidence="1" id="KW-1133">Transmembrane helix</keyword>
<accession>A0A1F6DKF5</accession>
<evidence type="ECO:0000313" key="3">
    <source>
        <dbReference type="Proteomes" id="UP000176511"/>
    </source>
</evidence>
<comment type="caution">
    <text evidence="2">The sequence shown here is derived from an EMBL/GenBank/DDBJ whole genome shotgun (WGS) entry which is preliminary data.</text>
</comment>
<proteinExistence type="predicted"/>
<sequence length="206" mass="23625">MYIPSWILVIIIIAAAFYYFRKIAMEKNVEMNNQEKYKYAYALTSVASTGLSFVEDSLVSMMSNAGDSSRLRSFYILLSYNFELVLKSRIVMVENFNDKQSLNSRLVNLGHNIQATAKALGGTNLQELGITEVKKNSTQYKVSTKDNGEILIEDFTKIRYDFLDDVVRSVDSQEHARIKEYLDVLFLILKKTKEKNEESKNQSKAL</sequence>
<keyword evidence="1" id="KW-0472">Membrane</keyword>
<name>A0A1F6DKF5_9BACT</name>
<keyword evidence="1" id="KW-0812">Transmembrane</keyword>
<evidence type="ECO:0000256" key="1">
    <source>
        <dbReference type="SAM" id="Phobius"/>
    </source>
</evidence>
<dbReference type="EMBL" id="MFLE01000014">
    <property type="protein sequence ID" value="OGG61919.1"/>
    <property type="molecule type" value="Genomic_DNA"/>
</dbReference>
<dbReference type="AlphaFoldDB" id="A0A1F6DKF5"/>
<reference evidence="2 3" key="1">
    <citation type="journal article" date="2016" name="Nat. Commun.">
        <title>Thousands of microbial genomes shed light on interconnected biogeochemical processes in an aquifer system.</title>
        <authorList>
            <person name="Anantharaman K."/>
            <person name="Brown C.T."/>
            <person name="Hug L.A."/>
            <person name="Sharon I."/>
            <person name="Castelle C.J."/>
            <person name="Probst A.J."/>
            <person name="Thomas B.C."/>
            <person name="Singh A."/>
            <person name="Wilkins M.J."/>
            <person name="Karaoz U."/>
            <person name="Brodie E.L."/>
            <person name="Williams K.H."/>
            <person name="Hubbard S.S."/>
            <person name="Banfield J.F."/>
        </authorList>
    </citation>
    <scope>NUCLEOTIDE SEQUENCE [LARGE SCALE GENOMIC DNA]</scope>
</reference>
<protein>
    <submittedName>
        <fullName evidence="2">Uncharacterized protein</fullName>
    </submittedName>
</protein>
<dbReference type="Proteomes" id="UP000176511">
    <property type="component" value="Unassembled WGS sequence"/>
</dbReference>
<gene>
    <name evidence="2" type="ORF">A3C87_00795</name>
</gene>
<evidence type="ECO:0000313" key="2">
    <source>
        <dbReference type="EMBL" id="OGG61919.1"/>
    </source>
</evidence>